<evidence type="ECO:0000256" key="3">
    <source>
        <dbReference type="ARBA" id="ARBA00022692"/>
    </source>
</evidence>
<dbReference type="AlphaFoldDB" id="C5C7E6"/>
<feature type="transmembrane region" description="Helical" evidence="6">
    <location>
        <begin position="135"/>
        <end position="160"/>
    </location>
</feature>
<keyword evidence="3 6" id="KW-0812">Transmembrane</keyword>
<dbReference type="PANTHER" id="PTHR43701">
    <property type="entry name" value="MEMBRANE TRANSPORTER PROTEIN MJ0441-RELATED"/>
    <property type="match status" value="1"/>
</dbReference>
<dbReference type="PATRIC" id="fig|465515.4.peg.2093"/>
<evidence type="ECO:0000313" key="8">
    <source>
        <dbReference type="EMBL" id="SQG48064.1"/>
    </source>
</evidence>
<feature type="transmembrane region" description="Helical" evidence="6">
    <location>
        <begin position="97"/>
        <end position="114"/>
    </location>
</feature>
<reference evidence="7" key="1">
    <citation type="submission" date="2009-05" db="EMBL/GenBank/DDBJ databases">
        <title>Complete sequence of Micrococcus luteus NCTC 2665.</title>
        <authorList>
            <consortium name="US DOE Joint Genome Institute"/>
            <person name="Lucas S."/>
            <person name="Copeland A."/>
            <person name="Lapidus A."/>
            <person name="Glavina del Rio T."/>
            <person name="Dalin E."/>
            <person name="Tice H."/>
            <person name="Bruce D."/>
            <person name="Goodwin L."/>
            <person name="Pitluck S."/>
            <person name="Lowry S."/>
            <person name="Larimer F."/>
            <person name="Land M."/>
            <person name="Hauser L."/>
            <person name="Kyrpides N."/>
            <person name="Lykidis A."/>
            <person name="Young M."/>
            <person name="Greenblatt C."/>
        </authorList>
    </citation>
    <scope>NUCLEOTIDE SEQUENCE</scope>
    <source>
        <strain evidence="7">NCTC 2665</strain>
    </source>
</reference>
<feature type="transmembrane region" description="Helical" evidence="6">
    <location>
        <begin position="74"/>
        <end position="91"/>
    </location>
</feature>
<reference evidence="8 10" key="3">
    <citation type="submission" date="2018-06" db="EMBL/GenBank/DDBJ databases">
        <authorList>
            <consortium name="Pathogen Informatics"/>
            <person name="Doyle S."/>
        </authorList>
    </citation>
    <scope>NUCLEOTIDE SEQUENCE [LARGE SCALE GENOMIC DNA]</scope>
    <source>
        <strain evidence="8 10">NCTC2665</strain>
    </source>
</reference>
<evidence type="ECO:0000256" key="2">
    <source>
        <dbReference type="ARBA" id="ARBA00009142"/>
    </source>
</evidence>
<dbReference type="eggNOG" id="COG0730">
    <property type="taxonomic scope" value="Bacteria"/>
</dbReference>
<feature type="transmembrane region" description="Helical" evidence="6">
    <location>
        <begin position="166"/>
        <end position="192"/>
    </location>
</feature>
<evidence type="ECO:0000313" key="10">
    <source>
        <dbReference type="Proteomes" id="UP000248985"/>
    </source>
</evidence>
<dbReference type="PANTHER" id="PTHR43701:SF2">
    <property type="entry name" value="MEMBRANE TRANSPORTER PROTEIN YJNA-RELATED"/>
    <property type="match status" value="1"/>
</dbReference>
<dbReference type="EnsemblBacteria" id="ACS31634">
    <property type="protein sequence ID" value="ACS31634"/>
    <property type="gene ID" value="Mlut_21660"/>
</dbReference>
<protein>
    <recommendedName>
        <fullName evidence="6">Probable membrane transporter protein</fullName>
    </recommendedName>
</protein>
<sequence>MGWLALLLAAAVGLLLGLLGGGGSILMVPLLTYVAWLDPQEAIAGSLFAVGVTSLVAVALHARAGNVRWRTGGLFAAGGVVGAVLGGLLGSALPGPVLMGGFAVMMLLTARGMIRGRTGDDDGGPTGDDAPRLRVGRLLVVGLGVGLVTGLVGAGGGFLIVPALVLLAGLPMAAAMGTSLLVITVQTLAGFVGKLPAVEPDWPFLLALTGVSVAGALAGVALMQRVPAATLRQAFGWFVLVMGVAVLTVEGASLLA</sequence>
<proteinExistence type="inferred from homology"/>
<dbReference type="Proteomes" id="UP000248985">
    <property type="component" value="Chromosome 1"/>
</dbReference>
<comment type="subcellular location">
    <subcellularLocation>
        <location evidence="6">Cell membrane</location>
        <topology evidence="6">Multi-pass membrane protein</topology>
    </subcellularLocation>
    <subcellularLocation>
        <location evidence="1">Membrane</location>
        <topology evidence="1">Multi-pass membrane protein</topology>
    </subcellularLocation>
</comment>
<keyword evidence="5 6" id="KW-0472">Membrane</keyword>
<evidence type="ECO:0000256" key="5">
    <source>
        <dbReference type="ARBA" id="ARBA00023136"/>
    </source>
</evidence>
<dbReference type="Pfam" id="PF01925">
    <property type="entry name" value="TauE"/>
    <property type="match status" value="1"/>
</dbReference>
<dbReference type="InterPro" id="IPR051598">
    <property type="entry name" value="TSUP/Inactive_protease-like"/>
</dbReference>
<dbReference type="InterPro" id="IPR002781">
    <property type="entry name" value="TM_pro_TauE-like"/>
</dbReference>
<evidence type="ECO:0000256" key="4">
    <source>
        <dbReference type="ARBA" id="ARBA00022989"/>
    </source>
</evidence>
<feature type="transmembrane region" description="Helical" evidence="6">
    <location>
        <begin position="235"/>
        <end position="255"/>
    </location>
</feature>
<keyword evidence="4 6" id="KW-1133">Transmembrane helix</keyword>
<dbReference type="KEGG" id="mlu:Mlut_21660"/>
<dbReference type="STRING" id="465515.Mlut_21660"/>
<reference evidence="9" key="2">
    <citation type="journal article" date="2010" name="J. Bacteriol.">
        <title>Genome sequence of the Fleming strain of Micrococcus luteus, a simple free-living actinobacterium.</title>
        <authorList>
            <person name="Young M."/>
            <person name="Artsatbanov V."/>
            <person name="Beller H.R."/>
            <person name="Chandra G."/>
            <person name="Chater K.F."/>
            <person name="Dover L.G."/>
            <person name="Goh E.B."/>
            <person name="Kahan T."/>
            <person name="Kaprelyants A.S."/>
            <person name="Kyrpides N."/>
            <person name="Lapidus A."/>
            <person name="Lowry S.R."/>
            <person name="Lykidis A."/>
            <person name="Mahillon J."/>
            <person name="Markowitz V."/>
            <person name="Mavromatis K."/>
            <person name="Mukamolova G.V."/>
            <person name="Oren A."/>
            <person name="Rokem J.S."/>
            <person name="Smith M.C."/>
            <person name="Young D.I."/>
            <person name="Greenblatt C.L."/>
        </authorList>
    </citation>
    <scope>NUCLEOTIDE SEQUENCE [LARGE SCALE GENOMIC DNA]</scope>
    <source>
        <strain evidence="9">ATCC 4698 / DSM 20030 / JCM 1464 / NBRC 3333 / NCIMB 9278 / NCTC 2665 / VKM Ac-2230</strain>
    </source>
</reference>
<dbReference type="GO" id="GO:0005886">
    <property type="term" value="C:plasma membrane"/>
    <property type="evidence" value="ECO:0007669"/>
    <property type="project" value="UniProtKB-SubCell"/>
</dbReference>
<dbReference type="RefSeq" id="WP_010079949.1">
    <property type="nucleotide sequence ID" value="NC_012803.1"/>
</dbReference>
<evidence type="ECO:0000313" key="7">
    <source>
        <dbReference type="EMBL" id="ACS31634.1"/>
    </source>
</evidence>
<evidence type="ECO:0000256" key="1">
    <source>
        <dbReference type="ARBA" id="ARBA00004141"/>
    </source>
</evidence>
<evidence type="ECO:0000313" key="9">
    <source>
        <dbReference type="Proteomes" id="UP000000738"/>
    </source>
</evidence>
<feature type="transmembrane region" description="Helical" evidence="6">
    <location>
        <begin position="43"/>
        <end position="62"/>
    </location>
</feature>
<dbReference type="EMBL" id="LS483396">
    <property type="protein sequence ID" value="SQG48064.1"/>
    <property type="molecule type" value="Genomic_DNA"/>
</dbReference>
<comment type="similarity">
    <text evidence="2 6">Belongs to the 4-toluene sulfonate uptake permease (TSUP) (TC 2.A.102) family.</text>
</comment>
<evidence type="ECO:0000256" key="6">
    <source>
        <dbReference type="RuleBase" id="RU363041"/>
    </source>
</evidence>
<organism evidence="7 9">
    <name type="scientific">Micrococcus luteus (strain ATCC 4698 / DSM 20030 / JCM 1464 / CCM 169 / CCUG 5858 / IAM 1056 / NBRC 3333 / NCIMB 9278 / NCTC 2665 / VKM Ac-2230)</name>
    <name type="common">Micrococcus lysodeikticus</name>
    <dbReference type="NCBI Taxonomy" id="465515"/>
    <lineage>
        <taxon>Bacteria</taxon>
        <taxon>Bacillati</taxon>
        <taxon>Actinomycetota</taxon>
        <taxon>Actinomycetes</taxon>
        <taxon>Micrococcales</taxon>
        <taxon>Micrococcaceae</taxon>
        <taxon>Micrococcus</taxon>
    </lineage>
</organism>
<dbReference type="EMBL" id="CP001628">
    <property type="protein sequence ID" value="ACS31634.1"/>
    <property type="molecule type" value="Genomic_DNA"/>
</dbReference>
<gene>
    <name evidence="7" type="ordered locus">Mlut_21660</name>
    <name evidence="8" type="ORF">NCTC2665_00837</name>
</gene>
<dbReference type="Proteomes" id="UP000000738">
    <property type="component" value="Chromosome"/>
</dbReference>
<keyword evidence="6" id="KW-1003">Cell membrane</keyword>
<keyword evidence="9" id="KW-1185">Reference proteome</keyword>
<dbReference type="GeneID" id="93344015"/>
<dbReference type="HOGENOM" id="CLU_045498_5_0_11"/>
<accession>C5C7E6</accession>
<feature type="transmembrane region" description="Helical" evidence="6">
    <location>
        <begin position="204"/>
        <end position="223"/>
    </location>
</feature>
<name>C5C7E6_MICLC</name>